<dbReference type="PANTHER" id="PTHR47506">
    <property type="entry name" value="TRANSCRIPTIONAL REGULATORY PROTEIN"/>
    <property type="match status" value="1"/>
</dbReference>
<accession>A0ABT3KIS4</accession>
<dbReference type="InterPro" id="IPR001647">
    <property type="entry name" value="HTH_TetR"/>
</dbReference>
<feature type="DNA-binding region" description="H-T-H motif" evidence="4">
    <location>
        <begin position="24"/>
        <end position="43"/>
    </location>
</feature>
<proteinExistence type="predicted"/>
<reference evidence="6" key="1">
    <citation type="submission" date="2022-11" db="EMBL/GenBank/DDBJ databases">
        <title>Marinomonas sp. nov., isolated from marine algae.</title>
        <authorList>
            <person name="Choi D.G."/>
            <person name="Kim J.M."/>
            <person name="Lee J.K."/>
            <person name="Baek J.H."/>
            <person name="Jeon C.O."/>
        </authorList>
    </citation>
    <scope>NUCLEOTIDE SEQUENCE</scope>
    <source>
        <strain evidence="6">KJ51-3</strain>
    </source>
</reference>
<dbReference type="Gene3D" id="1.10.357.10">
    <property type="entry name" value="Tetracycline Repressor, domain 2"/>
    <property type="match status" value="1"/>
</dbReference>
<dbReference type="PROSITE" id="PS50977">
    <property type="entry name" value="HTH_TETR_2"/>
    <property type="match status" value="1"/>
</dbReference>
<dbReference type="RefSeq" id="WP_265219805.1">
    <property type="nucleotide sequence ID" value="NZ_JAPEUL010000009.1"/>
</dbReference>
<keyword evidence="1" id="KW-0805">Transcription regulation</keyword>
<keyword evidence="3" id="KW-0804">Transcription</keyword>
<gene>
    <name evidence="6" type="ORF">ONZ52_16525</name>
</gene>
<evidence type="ECO:0000313" key="7">
    <source>
        <dbReference type="Proteomes" id="UP001431181"/>
    </source>
</evidence>
<evidence type="ECO:0000256" key="2">
    <source>
        <dbReference type="ARBA" id="ARBA00023125"/>
    </source>
</evidence>
<evidence type="ECO:0000313" key="6">
    <source>
        <dbReference type="EMBL" id="MCW4630448.1"/>
    </source>
</evidence>
<keyword evidence="2 4" id="KW-0238">DNA-binding</keyword>
<feature type="domain" description="HTH tetR-type" evidence="5">
    <location>
        <begin position="1"/>
        <end position="61"/>
    </location>
</feature>
<dbReference type="PRINTS" id="PR00455">
    <property type="entry name" value="HTHTETR"/>
</dbReference>
<name>A0ABT3KIS4_9GAMM</name>
<organism evidence="6 7">
    <name type="scientific">Marinomonas rhodophyticola</name>
    <dbReference type="NCBI Taxonomy" id="2992803"/>
    <lineage>
        <taxon>Bacteria</taxon>
        <taxon>Pseudomonadati</taxon>
        <taxon>Pseudomonadota</taxon>
        <taxon>Gammaproteobacteria</taxon>
        <taxon>Oceanospirillales</taxon>
        <taxon>Oceanospirillaceae</taxon>
        <taxon>Marinomonas</taxon>
    </lineage>
</organism>
<dbReference type="EMBL" id="JAPEUL010000009">
    <property type="protein sequence ID" value="MCW4630448.1"/>
    <property type="molecule type" value="Genomic_DNA"/>
</dbReference>
<dbReference type="SUPFAM" id="SSF48498">
    <property type="entry name" value="Tetracyclin repressor-like, C-terminal domain"/>
    <property type="match status" value="1"/>
</dbReference>
<evidence type="ECO:0000259" key="5">
    <source>
        <dbReference type="PROSITE" id="PS50977"/>
    </source>
</evidence>
<evidence type="ECO:0000256" key="3">
    <source>
        <dbReference type="ARBA" id="ARBA00023163"/>
    </source>
</evidence>
<evidence type="ECO:0000256" key="4">
    <source>
        <dbReference type="PROSITE-ProRule" id="PRU00335"/>
    </source>
</evidence>
<sequence length="186" mass="20595">MTKPDSLIHAAFKLFYEHGIHAVGINRILQETGVAKKTLYHHFASKDALLEAVLMYRDQVFMDWLTSRMMAAGEGKMAVLALFDALDDWFHDRVEVLLPFKGCFFMKANGEFSDHMVNGLCQRHKHNITAFIQANLVGHSAQLSSAELAQSISVLKEGAISQAYVAGDLDAAKRAKAMAVALLSEK</sequence>
<dbReference type="Pfam" id="PF00440">
    <property type="entry name" value="TetR_N"/>
    <property type="match status" value="1"/>
</dbReference>
<protein>
    <submittedName>
        <fullName evidence="6">TetR/AcrR family transcriptional regulator</fullName>
    </submittedName>
</protein>
<dbReference type="Proteomes" id="UP001431181">
    <property type="component" value="Unassembled WGS sequence"/>
</dbReference>
<dbReference type="InterPro" id="IPR009057">
    <property type="entry name" value="Homeodomain-like_sf"/>
</dbReference>
<dbReference type="PANTHER" id="PTHR47506:SF1">
    <property type="entry name" value="HTH-TYPE TRANSCRIPTIONAL REGULATOR YJDC"/>
    <property type="match status" value="1"/>
</dbReference>
<dbReference type="SUPFAM" id="SSF46689">
    <property type="entry name" value="Homeodomain-like"/>
    <property type="match status" value="1"/>
</dbReference>
<evidence type="ECO:0000256" key="1">
    <source>
        <dbReference type="ARBA" id="ARBA00023015"/>
    </source>
</evidence>
<keyword evidence="7" id="KW-1185">Reference proteome</keyword>
<dbReference type="InterPro" id="IPR036271">
    <property type="entry name" value="Tet_transcr_reg_TetR-rel_C_sf"/>
</dbReference>
<comment type="caution">
    <text evidence="6">The sequence shown here is derived from an EMBL/GenBank/DDBJ whole genome shotgun (WGS) entry which is preliminary data.</text>
</comment>